<dbReference type="VEuPathDB" id="VectorBase:MDOA004991"/>
<feature type="active site" description="Charge relay system" evidence="1">
    <location>
        <position position="339"/>
    </location>
</feature>
<keyword evidence="2" id="KW-0732">Signal</keyword>
<reference evidence="5" key="1">
    <citation type="submission" date="2025-08" db="UniProtKB">
        <authorList>
            <consortium name="RefSeq"/>
        </authorList>
    </citation>
    <scope>IDENTIFICATION</scope>
    <source>
        <strain evidence="5">Aabys</strain>
        <tissue evidence="5">Whole body</tissue>
    </source>
</reference>
<evidence type="ECO:0000256" key="1">
    <source>
        <dbReference type="PIRSR" id="PIRSR000862-1"/>
    </source>
</evidence>
<dbReference type="Pfam" id="PF04083">
    <property type="entry name" value="Abhydro_lipase"/>
    <property type="match status" value="2"/>
</dbReference>
<feature type="signal peptide" evidence="2">
    <location>
        <begin position="1"/>
        <end position="21"/>
    </location>
</feature>
<dbReference type="GeneID" id="101894050"/>
<evidence type="ECO:0000259" key="3">
    <source>
        <dbReference type="Pfam" id="PF04083"/>
    </source>
</evidence>
<dbReference type="InterPro" id="IPR029058">
    <property type="entry name" value="AB_hydrolase_fold"/>
</dbReference>
<organism evidence="4 5">
    <name type="scientific">Musca domestica</name>
    <name type="common">House fly</name>
    <dbReference type="NCBI Taxonomy" id="7370"/>
    <lineage>
        <taxon>Eukaryota</taxon>
        <taxon>Metazoa</taxon>
        <taxon>Ecdysozoa</taxon>
        <taxon>Arthropoda</taxon>
        <taxon>Hexapoda</taxon>
        <taxon>Insecta</taxon>
        <taxon>Pterygota</taxon>
        <taxon>Neoptera</taxon>
        <taxon>Endopterygota</taxon>
        <taxon>Diptera</taxon>
        <taxon>Brachycera</taxon>
        <taxon>Muscomorpha</taxon>
        <taxon>Muscoidea</taxon>
        <taxon>Muscidae</taxon>
        <taxon>Musca</taxon>
    </lineage>
</organism>
<dbReference type="Proteomes" id="UP001652621">
    <property type="component" value="Unplaced"/>
</dbReference>
<proteinExistence type="predicted"/>
<dbReference type="RefSeq" id="XP_005186715.2">
    <property type="nucleotide sequence ID" value="XM_005186658.4"/>
</dbReference>
<dbReference type="PANTHER" id="PTHR11005">
    <property type="entry name" value="LYSOSOMAL ACID LIPASE-RELATED"/>
    <property type="match status" value="1"/>
</dbReference>
<accession>A0A9J7CWB9</accession>
<dbReference type="OrthoDB" id="9974421at2759"/>
<feature type="domain" description="Partial AB-hydrolase lipase" evidence="3">
    <location>
        <begin position="28"/>
        <end position="87"/>
    </location>
</feature>
<dbReference type="STRING" id="7370.A0A1I8MHM3"/>
<sequence>MKSVSVISLGVLVLKLQSIAAATTTSADRIKSSGYGSETHEIQTQDGYILTIFRIRNTTVDNNSSVRRPVVLLMHGLLSSSDCWVVRGLTDTLAYDLVDSGYDVWLGNARGNTYSGRHVNLTTDDPKFWRFSWHEIGVIDLPTTIDYILEETQQTSLHYVGHSQGSTILFVLLSMQPEYNSKFKTAHMLAPVVYSKYIRELLFELLAVIVGNYSPLDPLLGDSALFQQPILRQVFAIDKCRERLLSPEICTRIVFFIYGGYSAYFKQSLLKDAYDSHPAPASTHQAIHYIQLKVSGYFRQYDFGIEGNRQRYNQTTPPDYNLANISTRFPLHLYYSNYDELSAARDVEKLIGIMGKRVGAHYIPLKNFAHIDFLWASNVKEVINDRILEITNDAEVILQREGLNENTYFTEQTHLSFHYIFNGLSIESVTIRVMKTVIIVGLIFLISKFQESTTADTTADRIEDAGYLSETHELTTSDGYQLTIFRIKNSAGKKTKTNSPVVLMMHGLMSSSDCWVIQGLKDALVFQLADKGYDVWLGNARGNTYCGRHLQMTNDERKFWRFSWHAIGSIDLPTMMDYIIQKTHQSSMHYIGHSQGCTIMLVLLSTQPQYNEMLKSVHLLAPAAFMANVRAPVFQILAPVFGRNTQLNEMLGDTPLMQIPILHQIFGLDNCRNGNASPEYCASLLYFVGGGYSRYFNNALLRDIYATHPAPSSTHQAIHYIQLKISGHFRQYDYGAEGNKQRYSNSTPPRYPLENIKTRHPLHLYYSDFDELATRKDIEKLSRILGNRSVDHYIDLKDFAHIDFIWGNNINEVINQPILKVMEDIEEQLVIKNNTIV</sequence>
<feature type="chain" id="PRO_5046689893" evidence="2">
    <location>
        <begin position="22"/>
        <end position="837"/>
    </location>
</feature>
<evidence type="ECO:0000256" key="2">
    <source>
        <dbReference type="SAM" id="SignalP"/>
    </source>
</evidence>
<evidence type="ECO:0000313" key="4">
    <source>
        <dbReference type="Proteomes" id="UP001652621"/>
    </source>
</evidence>
<feature type="active site" description="Nucleophile" evidence="1">
    <location>
        <position position="163"/>
    </location>
</feature>
<dbReference type="VEuPathDB" id="VectorBase:MDOMA2_012855"/>
<gene>
    <name evidence="5" type="primary">LOC101894050</name>
</gene>
<dbReference type="eggNOG" id="KOG2624">
    <property type="taxonomic scope" value="Eukaryota"/>
</dbReference>
<evidence type="ECO:0000313" key="5">
    <source>
        <dbReference type="RefSeq" id="XP_005186715.2"/>
    </source>
</evidence>
<dbReference type="Gene3D" id="3.40.50.1820">
    <property type="entry name" value="alpha/beta hydrolase"/>
    <property type="match status" value="2"/>
</dbReference>
<protein>
    <submittedName>
        <fullName evidence="5">Uncharacterized protein LOC101894050</fullName>
    </submittedName>
</protein>
<dbReference type="InterPro" id="IPR006693">
    <property type="entry name" value="AB_hydrolase_lipase"/>
</dbReference>
<dbReference type="SUPFAM" id="SSF53474">
    <property type="entry name" value="alpha/beta-Hydrolases"/>
    <property type="match status" value="2"/>
</dbReference>
<feature type="domain" description="Partial AB-hydrolase lipase" evidence="3">
    <location>
        <begin position="459"/>
        <end position="518"/>
    </location>
</feature>
<keyword evidence="4" id="KW-1185">Reference proteome</keyword>
<name>A0A9J7CWB9_MUSDO</name>
<feature type="active site" description="Charge relay system" evidence="1">
    <location>
        <position position="370"/>
    </location>
</feature>